<dbReference type="AlphaFoldDB" id="A0A316FL00"/>
<proteinExistence type="predicted"/>
<dbReference type="Gene3D" id="3.40.50.720">
    <property type="entry name" value="NAD(P)-binding Rossmann-like Domain"/>
    <property type="match status" value="1"/>
</dbReference>
<dbReference type="Proteomes" id="UP000245697">
    <property type="component" value="Unassembled WGS sequence"/>
</dbReference>
<gene>
    <name evidence="1" type="ORF">BC793_106426</name>
</gene>
<dbReference type="PANTHER" id="PTHR13812:SF19">
    <property type="entry name" value="KETIMINE REDUCTASE MU-CRYSTALLIN"/>
    <property type="match status" value="1"/>
</dbReference>
<dbReference type="SUPFAM" id="SSF51735">
    <property type="entry name" value="NAD(P)-binding Rossmann-fold domains"/>
    <property type="match status" value="1"/>
</dbReference>
<dbReference type="InterPro" id="IPR036291">
    <property type="entry name" value="NAD(P)-bd_dom_sf"/>
</dbReference>
<evidence type="ECO:0000313" key="2">
    <source>
        <dbReference type="Proteomes" id="UP000245697"/>
    </source>
</evidence>
<dbReference type="RefSeq" id="WP_109593422.1">
    <property type="nucleotide sequence ID" value="NZ_BONA01000039.1"/>
</dbReference>
<evidence type="ECO:0000313" key="1">
    <source>
        <dbReference type="EMBL" id="PWK48396.1"/>
    </source>
</evidence>
<reference evidence="1 2" key="1">
    <citation type="submission" date="2018-05" db="EMBL/GenBank/DDBJ databases">
        <title>Genomic Encyclopedia of Archaeal and Bacterial Type Strains, Phase II (KMG-II): from individual species to whole genera.</title>
        <authorList>
            <person name="Goeker M."/>
        </authorList>
    </citation>
    <scope>NUCLEOTIDE SEQUENCE [LARGE SCALE GENOMIC DNA]</scope>
    <source>
        <strain evidence="1 2">DSM 45184</strain>
    </source>
</reference>
<accession>A0A316FL00</accession>
<organism evidence="1 2">
    <name type="scientific">Actinoplanes xinjiangensis</name>
    <dbReference type="NCBI Taxonomy" id="512350"/>
    <lineage>
        <taxon>Bacteria</taxon>
        <taxon>Bacillati</taxon>
        <taxon>Actinomycetota</taxon>
        <taxon>Actinomycetes</taxon>
        <taxon>Micromonosporales</taxon>
        <taxon>Micromonosporaceae</taxon>
        <taxon>Actinoplanes</taxon>
    </lineage>
</organism>
<dbReference type="PIRSF" id="PIRSF001439">
    <property type="entry name" value="CryM"/>
    <property type="match status" value="1"/>
</dbReference>
<dbReference type="PANTHER" id="PTHR13812">
    <property type="entry name" value="KETIMINE REDUCTASE MU-CRYSTALLIN"/>
    <property type="match status" value="1"/>
</dbReference>
<keyword evidence="2" id="KW-1185">Reference proteome</keyword>
<sequence>MIPYLTAEQIVALLPPAAAVAAVEDALRAGLDPSAGAARSAVPLRHGSLLLMPAESEAHAGVKIVTVAPGNAALGLPRINALYAVFDAVTLQPAALLDGTALTTLRTPAVSFAAVRRLLPPNPHVVVFGAGPQGRGHVDTLNDLVTPASVTVVTRTSNAGVDRSLRGADLVVCATTAREPLFDSALLGDHAIVVAVGSHEPDAREVDSAFCARATVIVEDRATALREAGDVVRAVADGVLDPDRLATIGDEVDPAGPVLFKGTGMAWQDLVVAEAVLAAAPAT</sequence>
<dbReference type="InterPro" id="IPR003462">
    <property type="entry name" value="ODC_Mu_crystall"/>
</dbReference>
<dbReference type="Gene3D" id="3.30.1780.10">
    <property type="entry name" value="ornithine cyclodeaminase, domain 1"/>
    <property type="match status" value="1"/>
</dbReference>
<dbReference type="EMBL" id="QGGR01000006">
    <property type="protein sequence ID" value="PWK48396.1"/>
    <property type="molecule type" value="Genomic_DNA"/>
</dbReference>
<dbReference type="Pfam" id="PF02423">
    <property type="entry name" value="OCD_Mu_crystall"/>
    <property type="match status" value="2"/>
</dbReference>
<dbReference type="InterPro" id="IPR023401">
    <property type="entry name" value="ODC_N"/>
</dbReference>
<name>A0A316FL00_9ACTN</name>
<comment type="caution">
    <text evidence="1">The sequence shown here is derived from an EMBL/GenBank/DDBJ whole genome shotgun (WGS) entry which is preliminary data.</text>
</comment>
<dbReference type="GO" id="GO:0005737">
    <property type="term" value="C:cytoplasm"/>
    <property type="evidence" value="ECO:0007669"/>
    <property type="project" value="TreeGrafter"/>
</dbReference>
<dbReference type="OrthoDB" id="4311033at2"/>
<protein>
    <submittedName>
        <fullName evidence="1">Ornithine cyclodeaminase</fullName>
    </submittedName>
</protein>